<dbReference type="InterPro" id="IPR050390">
    <property type="entry name" value="C5-Methyltransferase"/>
</dbReference>
<dbReference type="GO" id="GO:0003886">
    <property type="term" value="F:DNA (cytosine-5-)-methyltransferase activity"/>
    <property type="evidence" value="ECO:0007669"/>
    <property type="project" value="UniProtKB-EC"/>
</dbReference>
<gene>
    <name evidence="8" type="ORF">A8V01_08895</name>
</gene>
<reference evidence="8 9" key="1">
    <citation type="submission" date="2016-05" db="EMBL/GenBank/DDBJ databases">
        <title>Complete genome sequence of Novosphingobium guangzhouense SA925(T).</title>
        <authorList>
            <person name="Sha S."/>
        </authorList>
    </citation>
    <scope>NUCLEOTIDE SEQUENCE [LARGE SCALE GENOMIC DNA]</scope>
    <source>
        <strain evidence="8 9">SA925</strain>
    </source>
</reference>
<evidence type="ECO:0000313" key="9">
    <source>
        <dbReference type="Proteomes" id="UP000236327"/>
    </source>
</evidence>
<dbReference type="Proteomes" id="UP000236327">
    <property type="component" value="Unassembled WGS sequence"/>
</dbReference>
<dbReference type="Gene3D" id="3.40.50.150">
    <property type="entry name" value="Vaccinia Virus protein VP39"/>
    <property type="match status" value="1"/>
</dbReference>
<dbReference type="GO" id="GO:0009307">
    <property type="term" value="P:DNA restriction-modification system"/>
    <property type="evidence" value="ECO:0007669"/>
    <property type="project" value="UniProtKB-KW"/>
</dbReference>
<dbReference type="GO" id="GO:0003677">
    <property type="term" value="F:DNA binding"/>
    <property type="evidence" value="ECO:0007669"/>
    <property type="project" value="TreeGrafter"/>
</dbReference>
<dbReference type="GO" id="GO:0044027">
    <property type="term" value="P:negative regulation of gene expression via chromosomal CpG island methylation"/>
    <property type="evidence" value="ECO:0007669"/>
    <property type="project" value="TreeGrafter"/>
</dbReference>
<keyword evidence="4 7" id="KW-0949">S-adenosyl-L-methionine</keyword>
<dbReference type="SUPFAM" id="SSF53335">
    <property type="entry name" value="S-adenosyl-L-methionine-dependent methyltransferases"/>
    <property type="match status" value="1"/>
</dbReference>
<name>A0A2K2FV13_9SPHN</name>
<dbReference type="InterPro" id="IPR029063">
    <property type="entry name" value="SAM-dependent_MTases_sf"/>
</dbReference>
<evidence type="ECO:0000256" key="7">
    <source>
        <dbReference type="PROSITE-ProRule" id="PRU01016"/>
    </source>
</evidence>
<dbReference type="AlphaFoldDB" id="A0A2K2FV13"/>
<evidence type="ECO:0000256" key="5">
    <source>
        <dbReference type="ARBA" id="ARBA00022747"/>
    </source>
</evidence>
<dbReference type="OrthoDB" id="9813719at2"/>
<accession>A0A2K2FV13</accession>
<dbReference type="PROSITE" id="PS51679">
    <property type="entry name" value="SAM_MT_C5"/>
    <property type="match status" value="1"/>
</dbReference>
<organism evidence="8 9">
    <name type="scientific">Novosphingobium guangzhouense</name>
    <dbReference type="NCBI Taxonomy" id="1850347"/>
    <lineage>
        <taxon>Bacteria</taxon>
        <taxon>Pseudomonadati</taxon>
        <taxon>Pseudomonadota</taxon>
        <taxon>Alphaproteobacteria</taxon>
        <taxon>Sphingomonadales</taxon>
        <taxon>Sphingomonadaceae</taxon>
        <taxon>Novosphingobium</taxon>
    </lineage>
</organism>
<dbReference type="Pfam" id="PF00145">
    <property type="entry name" value="DNA_methylase"/>
    <property type="match status" value="1"/>
</dbReference>
<evidence type="ECO:0000256" key="1">
    <source>
        <dbReference type="ARBA" id="ARBA00011975"/>
    </source>
</evidence>
<keyword evidence="3 7" id="KW-0808">Transferase</keyword>
<keyword evidence="5" id="KW-0680">Restriction system</keyword>
<evidence type="ECO:0000256" key="2">
    <source>
        <dbReference type="ARBA" id="ARBA00022603"/>
    </source>
</evidence>
<dbReference type="PANTHER" id="PTHR10629:SF52">
    <property type="entry name" value="DNA (CYTOSINE-5)-METHYLTRANSFERASE 1"/>
    <property type="match status" value="1"/>
</dbReference>
<comment type="catalytic activity">
    <reaction evidence="6">
        <text>a 2'-deoxycytidine in DNA + S-adenosyl-L-methionine = a 5-methyl-2'-deoxycytidine in DNA + S-adenosyl-L-homocysteine + H(+)</text>
        <dbReference type="Rhea" id="RHEA:13681"/>
        <dbReference type="Rhea" id="RHEA-COMP:11369"/>
        <dbReference type="Rhea" id="RHEA-COMP:11370"/>
        <dbReference type="ChEBI" id="CHEBI:15378"/>
        <dbReference type="ChEBI" id="CHEBI:57856"/>
        <dbReference type="ChEBI" id="CHEBI:59789"/>
        <dbReference type="ChEBI" id="CHEBI:85452"/>
        <dbReference type="ChEBI" id="CHEBI:85454"/>
        <dbReference type="EC" id="2.1.1.37"/>
    </reaction>
</comment>
<dbReference type="EC" id="2.1.1.37" evidence="1"/>
<evidence type="ECO:0000313" key="8">
    <source>
        <dbReference type="EMBL" id="PNU02616.1"/>
    </source>
</evidence>
<keyword evidence="9" id="KW-1185">Reference proteome</keyword>
<comment type="similarity">
    <text evidence="7">Belongs to the class I-like SAM-binding methyltransferase superfamily. C5-methyltransferase family.</text>
</comment>
<evidence type="ECO:0000256" key="4">
    <source>
        <dbReference type="ARBA" id="ARBA00022691"/>
    </source>
</evidence>
<evidence type="ECO:0000256" key="6">
    <source>
        <dbReference type="ARBA" id="ARBA00047422"/>
    </source>
</evidence>
<dbReference type="Gene3D" id="3.90.120.10">
    <property type="entry name" value="DNA Methylase, subunit A, domain 2"/>
    <property type="match status" value="1"/>
</dbReference>
<dbReference type="PANTHER" id="PTHR10629">
    <property type="entry name" value="CYTOSINE-SPECIFIC METHYLTRANSFERASE"/>
    <property type="match status" value="1"/>
</dbReference>
<dbReference type="InterPro" id="IPR001525">
    <property type="entry name" value="C5_MeTfrase"/>
</dbReference>
<dbReference type="EMBL" id="LYMM01000073">
    <property type="protein sequence ID" value="PNU02616.1"/>
    <property type="molecule type" value="Genomic_DNA"/>
</dbReference>
<feature type="active site" evidence="7">
    <location>
        <position position="94"/>
    </location>
</feature>
<dbReference type="GO" id="GO:0032259">
    <property type="term" value="P:methylation"/>
    <property type="evidence" value="ECO:0007669"/>
    <property type="project" value="UniProtKB-KW"/>
</dbReference>
<comment type="caution">
    <text evidence="8">The sequence shown here is derived from an EMBL/GenBank/DDBJ whole genome shotgun (WGS) entry which is preliminary data.</text>
</comment>
<protein>
    <recommendedName>
        <fullName evidence="1">DNA (cytosine-5-)-methyltransferase</fullName>
        <ecNumber evidence="1">2.1.1.37</ecNumber>
    </recommendedName>
</protein>
<proteinExistence type="inferred from homology"/>
<evidence type="ECO:0000256" key="3">
    <source>
        <dbReference type="ARBA" id="ARBA00022679"/>
    </source>
</evidence>
<sequence length="561" mass="61513">MAAASAVLSPLGAATAALGIWVDGFAGGGGASTGIAAAIGRDVDIAINHDPRAIAIHRANHATTEHHCQDIKITWPLAATRFRPVWGAWFSPDCKEHSKAKGGPVKNRNIRQLPDEILPWLRDTRPKMCFVENVEEMQQWGPLDEGGRIIPELKGKEFQRWIRAIRVLGYRVQWRELRACDYGTPTSRKRLYIVMRSDGKPIVWPKPTHAPANDNRVIKSKLLPYRTAAECIDWSIPCPSIFDRDRGLAENTNRRVAHGVMRHVVEAADPFIVPVTNSKWNPSRTWTTREPLRTITTAKGGEYALVDAAAISLEKFAENSRGKSVAEPLDAVMAGAPRHAQVAAFLTHFRGSNRTASGGDIRMPAKTVTSGGQHQAIVCAHIEQANGGPRNVNSTGRSAARPLSTITTRGTQQRVVETTLIEEGDLPPAMMERAVKVAAFLVKYYGSATSQSVEKPFDTITTLPRYAVVTVTIDAVTYVIVDIGLRMLTPRELARAQGFPDSYVLDPIVRQFIRGKWIEQRLSKAAQIRMIGNSVCPPVAEALIRANMASDLAQYPGVLAA</sequence>
<keyword evidence="2 7" id="KW-0489">Methyltransferase</keyword>
<dbReference type="PRINTS" id="PR00105">
    <property type="entry name" value="C5METTRFRASE"/>
</dbReference>